<feature type="transmembrane region" description="Helical" evidence="10">
    <location>
        <begin position="395"/>
        <end position="413"/>
    </location>
</feature>
<dbReference type="PRINTS" id="PR00237">
    <property type="entry name" value="GPCRRHODOPSN"/>
</dbReference>
<keyword evidence="4 10" id="KW-1133">Transmembrane helix</keyword>
<protein>
    <submittedName>
        <fullName evidence="12">P2Y purinoceptor 14</fullName>
    </submittedName>
</protein>
<dbReference type="SUPFAM" id="SSF52980">
    <property type="entry name" value="Restriction endonuclease-like"/>
    <property type="match status" value="1"/>
</dbReference>
<feature type="transmembrane region" description="Helical" evidence="10">
    <location>
        <begin position="56"/>
        <end position="77"/>
    </location>
</feature>
<evidence type="ECO:0000256" key="6">
    <source>
        <dbReference type="ARBA" id="ARBA00023136"/>
    </source>
</evidence>
<evidence type="ECO:0000256" key="2">
    <source>
        <dbReference type="ARBA" id="ARBA00022475"/>
    </source>
</evidence>
<keyword evidence="7 9" id="KW-0675">Receptor</keyword>
<comment type="subcellular location">
    <subcellularLocation>
        <location evidence="1">Cell membrane</location>
        <topology evidence="1">Multi-pass membrane protein</topology>
    </subcellularLocation>
</comment>
<evidence type="ECO:0000256" key="10">
    <source>
        <dbReference type="SAM" id="Phobius"/>
    </source>
</evidence>
<dbReference type="InterPro" id="IPR011604">
    <property type="entry name" value="PDDEXK-like_dom_sf"/>
</dbReference>
<dbReference type="EMBL" id="JACTAM010000015">
    <property type="protein sequence ID" value="KAI2655909.1"/>
    <property type="molecule type" value="Genomic_DNA"/>
</dbReference>
<feature type="transmembrane region" description="Helical" evidence="10">
    <location>
        <begin position="236"/>
        <end position="252"/>
    </location>
</feature>
<accession>A0ABQ8LZ33</accession>
<evidence type="ECO:0000256" key="5">
    <source>
        <dbReference type="ARBA" id="ARBA00023040"/>
    </source>
</evidence>
<evidence type="ECO:0000256" key="7">
    <source>
        <dbReference type="ARBA" id="ARBA00023170"/>
    </source>
</evidence>
<evidence type="ECO:0000259" key="11">
    <source>
        <dbReference type="PROSITE" id="PS50262"/>
    </source>
</evidence>
<dbReference type="PROSITE" id="PS50262">
    <property type="entry name" value="G_PROTEIN_RECEP_F1_2"/>
    <property type="match status" value="1"/>
</dbReference>
<dbReference type="Pfam" id="PF00001">
    <property type="entry name" value="7tm_1"/>
    <property type="match status" value="1"/>
</dbReference>
<dbReference type="InterPro" id="IPR019080">
    <property type="entry name" value="YqaJ_viral_recombinase"/>
</dbReference>
<evidence type="ECO:0000313" key="12">
    <source>
        <dbReference type="EMBL" id="KAI2655909.1"/>
    </source>
</evidence>
<dbReference type="InterPro" id="IPR000276">
    <property type="entry name" value="GPCR_Rhodpsn"/>
</dbReference>
<evidence type="ECO:0000256" key="1">
    <source>
        <dbReference type="ARBA" id="ARBA00004651"/>
    </source>
</evidence>
<name>A0ABQ8LZ33_LABRO</name>
<feature type="domain" description="G-protein coupled receptors family 1 profile" evidence="11">
    <location>
        <begin position="40"/>
        <end position="297"/>
    </location>
</feature>
<keyword evidence="5 9" id="KW-0297">G-protein coupled receptor</keyword>
<comment type="similarity">
    <text evidence="9">Belongs to the G-protein coupled receptor 1 family.</text>
</comment>
<sequence length="925" mass="105228">MNYINTTQTEPNNSTNISSVFTHLVLPVLYSIICLCAFILNGFAAWIFFRVPSSSALVVYLKNMMVADVLMLFTYPWRVVDDLGYGGLQLKLIVCRYTAVLFYLCMYTGIIFMSLISLERYLKIVRSTSGVSSFLQRVSVAKALALLTWGVMTFFTLPNAILSNQPMPEVFSCMALKSDLGLQWHEASAHFNNGIFWVAFLLMVFCYTSIACHVYRSYKRVQRDSSEARRRSNRSIFSLLAVFVLCFVPYHVCRVPYTFNQRYNEDFSTQNNLILIQAKEATLFMSSLNVCLDPIIYFFMCRTFRESLLQKTKLNRKNRKHRVQFQQSIKTEQQNCMLMQATLMEKKVLGIERLQDGEMMPEIPATNCTTFTIFTIKPSTTNTTQALCTFPIKEVFIIAYSLVFLLSLVLNCIMMRKIQASVRVYMKNLVASDFFLIYLAIKTQLHPASWRKALNYTQPRIYTVTKGCFTCGAHTPASVHVWQALLCAITRLPCCFKLPIIPSLIYRLYPLSGLYRGMVGPLPDSCMFRVEEAYAEFSPEDKPLVTTVNMSPDKPLVESAFRLVQEGSVLSYQQPVLTSRYITLHDAPSTPPLPLEGYYLAPSNQMFVCTEEELLHLRKATREQSSCPDWHQLRRSRVTASRFRKICHVRGLSSAESLAERIIRGTRQTAEMRRGAEMESVVTVEYSKLKNVNYSPCGLIIHPNAPWLGASPDGVVFDPTDNPQFGLVEIKCPNVKNIVDCKYLQMDHGFLTLKKSHAYYYQVQGQLLVSGMQWCDFMVWAQEDYFVQRIYSDTSVHKVIREKVPKDCPANGDSYSADGSYCLLHICSNLAVLVNHGFHLSKGGSPFWRTSGIPAHCEQNYPLYGLCVLYFCPDISDQVSFGSQTFKRSKQHASASGHFLCVLCSPSPGETSLHVHQTPVECYTC</sequence>
<evidence type="ECO:0000256" key="9">
    <source>
        <dbReference type="RuleBase" id="RU000688"/>
    </source>
</evidence>
<dbReference type="Gene3D" id="1.20.1070.10">
    <property type="entry name" value="Rhodopsin 7-helix transmembrane proteins"/>
    <property type="match status" value="1"/>
</dbReference>
<dbReference type="PROSITE" id="PS00237">
    <property type="entry name" value="G_PROTEIN_RECEP_F1_1"/>
    <property type="match status" value="1"/>
</dbReference>
<evidence type="ECO:0000256" key="8">
    <source>
        <dbReference type="ARBA" id="ARBA00023224"/>
    </source>
</evidence>
<dbReference type="PANTHER" id="PTHR24233">
    <property type="entry name" value="P2Y PURINOCEPTOR-RELATED G-PROTEIN COUPLED RECEPTOR"/>
    <property type="match status" value="1"/>
</dbReference>
<dbReference type="Pfam" id="PF09588">
    <property type="entry name" value="YqaJ"/>
    <property type="match status" value="1"/>
</dbReference>
<dbReference type="InterPro" id="IPR017452">
    <property type="entry name" value="GPCR_Rhodpsn_7TM"/>
</dbReference>
<reference evidence="12 13" key="1">
    <citation type="submission" date="2022-01" db="EMBL/GenBank/DDBJ databases">
        <title>A high-quality chromosome-level genome assembly of rohu carp, Labeo rohita.</title>
        <authorList>
            <person name="Arick M.A. II"/>
            <person name="Hsu C.-Y."/>
            <person name="Magbanua Z."/>
            <person name="Pechanova O."/>
            <person name="Grover C."/>
            <person name="Miller E."/>
            <person name="Thrash A."/>
            <person name="Ezzel L."/>
            <person name="Alam S."/>
            <person name="Benzie J."/>
            <person name="Hamilton M."/>
            <person name="Karsi A."/>
            <person name="Lawrence M.L."/>
            <person name="Peterson D.G."/>
        </authorList>
    </citation>
    <scope>NUCLEOTIDE SEQUENCE [LARGE SCALE GENOMIC DNA]</scope>
    <source>
        <strain evidence="13">BAU-BD-2019</strain>
        <tissue evidence="12">Blood</tissue>
    </source>
</reference>
<keyword evidence="3 9" id="KW-0812">Transmembrane</keyword>
<feature type="transmembrane region" description="Helical" evidence="10">
    <location>
        <begin position="194"/>
        <end position="215"/>
    </location>
</feature>
<keyword evidence="8 9" id="KW-0807">Transducer</keyword>
<evidence type="ECO:0000256" key="3">
    <source>
        <dbReference type="ARBA" id="ARBA00022692"/>
    </source>
</evidence>
<gene>
    <name evidence="12" type="ORF">H4Q32_012694</name>
</gene>
<feature type="transmembrane region" description="Helical" evidence="10">
    <location>
        <begin position="28"/>
        <end position="49"/>
    </location>
</feature>
<dbReference type="Gene3D" id="3.90.320.10">
    <property type="match status" value="1"/>
</dbReference>
<organism evidence="12 13">
    <name type="scientific">Labeo rohita</name>
    <name type="common">Indian major carp</name>
    <name type="synonym">Cyprinus rohita</name>
    <dbReference type="NCBI Taxonomy" id="84645"/>
    <lineage>
        <taxon>Eukaryota</taxon>
        <taxon>Metazoa</taxon>
        <taxon>Chordata</taxon>
        <taxon>Craniata</taxon>
        <taxon>Vertebrata</taxon>
        <taxon>Euteleostomi</taxon>
        <taxon>Actinopterygii</taxon>
        <taxon>Neopterygii</taxon>
        <taxon>Teleostei</taxon>
        <taxon>Ostariophysi</taxon>
        <taxon>Cypriniformes</taxon>
        <taxon>Cyprinidae</taxon>
        <taxon>Labeoninae</taxon>
        <taxon>Labeonini</taxon>
        <taxon>Labeo</taxon>
    </lineage>
</organism>
<keyword evidence="6 10" id="KW-0472">Membrane</keyword>
<dbReference type="PANTHER" id="PTHR24233:SF3">
    <property type="entry name" value="P2Y PURINOCEPTOR 14"/>
    <property type="match status" value="1"/>
</dbReference>
<evidence type="ECO:0000256" key="4">
    <source>
        <dbReference type="ARBA" id="ARBA00022989"/>
    </source>
</evidence>
<feature type="transmembrane region" description="Helical" evidence="10">
    <location>
        <begin position="425"/>
        <end position="441"/>
    </location>
</feature>
<dbReference type="PRINTS" id="PR01157">
    <property type="entry name" value="P2YPURNOCPTR"/>
</dbReference>
<dbReference type="CDD" id="cd22343">
    <property type="entry name" value="PDDEXK_lambda_exonuclease-like"/>
    <property type="match status" value="1"/>
</dbReference>
<comment type="caution">
    <text evidence="12">The sequence shown here is derived from an EMBL/GenBank/DDBJ whole genome shotgun (WGS) entry which is preliminary data.</text>
</comment>
<proteinExistence type="inferred from homology"/>
<keyword evidence="2" id="KW-1003">Cell membrane</keyword>
<evidence type="ECO:0000313" key="13">
    <source>
        <dbReference type="Proteomes" id="UP000830375"/>
    </source>
</evidence>
<feature type="transmembrane region" description="Helical" evidence="10">
    <location>
        <begin position="97"/>
        <end position="118"/>
    </location>
</feature>
<feature type="transmembrane region" description="Helical" evidence="10">
    <location>
        <begin position="139"/>
        <end position="161"/>
    </location>
</feature>
<dbReference type="SUPFAM" id="SSF81321">
    <property type="entry name" value="Family A G protein-coupled receptor-like"/>
    <property type="match status" value="1"/>
</dbReference>
<dbReference type="Proteomes" id="UP000830375">
    <property type="component" value="Unassembled WGS sequence"/>
</dbReference>
<keyword evidence="13" id="KW-1185">Reference proteome</keyword>
<dbReference type="InterPro" id="IPR011335">
    <property type="entry name" value="Restrct_endonuc-II-like"/>
</dbReference>